<gene>
    <name evidence="1" type="ORF">BABINDRAFT_160144</name>
</gene>
<keyword evidence="2" id="KW-1185">Reference proteome</keyword>
<dbReference type="EMBL" id="KV454427">
    <property type="protein sequence ID" value="ODQ81917.1"/>
    <property type="molecule type" value="Genomic_DNA"/>
</dbReference>
<dbReference type="RefSeq" id="XP_018987245.1">
    <property type="nucleotide sequence ID" value="XM_019128083.1"/>
</dbReference>
<dbReference type="GeneID" id="30145936"/>
<dbReference type="AlphaFoldDB" id="A0A1E3QXY2"/>
<dbReference type="Proteomes" id="UP000094336">
    <property type="component" value="Unassembled WGS sequence"/>
</dbReference>
<evidence type="ECO:0000313" key="2">
    <source>
        <dbReference type="Proteomes" id="UP000094336"/>
    </source>
</evidence>
<proteinExistence type="predicted"/>
<protein>
    <submittedName>
        <fullName evidence="1">Uncharacterized protein</fullName>
    </submittedName>
</protein>
<reference evidence="2" key="1">
    <citation type="submission" date="2016-05" db="EMBL/GenBank/DDBJ databases">
        <title>Comparative genomics of biotechnologically important yeasts.</title>
        <authorList>
            <consortium name="DOE Joint Genome Institute"/>
            <person name="Riley R."/>
            <person name="Haridas S."/>
            <person name="Wolfe K.H."/>
            <person name="Lopes M.R."/>
            <person name="Hittinger C.T."/>
            <person name="Goker M."/>
            <person name="Salamov A."/>
            <person name="Wisecaver J."/>
            <person name="Long T.M."/>
            <person name="Aerts A.L."/>
            <person name="Barry K."/>
            <person name="Choi C."/>
            <person name="Clum A."/>
            <person name="Coughlan A.Y."/>
            <person name="Deshpande S."/>
            <person name="Douglass A.P."/>
            <person name="Hanson S.J."/>
            <person name="Klenk H.-P."/>
            <person name="Labutti K."/>
            <person name="Lapidus A."/>
            <person name="Lindquist E."/>
            <person name="Lipzen A."/>
            <person name="Meier-Kolthoff J.P."/>
            <person name="Ohm R.A."/>
            <person name="Otillar R.P."/>
            <person name="Pangilinan J."/>
            <person name="Peng Y."/>
            <person name="Rokas A."/>
            <person name="Rosa C.A."/>
            <person name="Scheuner C."/>
            <person name="Sibirny A.A."/>
            <person name="Slot J.C."/>
            <person name="Stielow J.B."/>
            <person name="Sun H."/>
            <person name="Kurtzman C.P."/>
            <person name="Blackwell M."/>
            <person name="Grigoriev I.V."/>
            <person name="Jeffries T.W."/>
        </authorList>
    </citation>
    <scope>NUCLEOTIDE SEQUENCE [LARGE SCALE GENOMIC DNA]</scope>
    <source>
        <strain evidence="2">NRRL Y-12698</strain>
    </source>
</reference>
<sequence>MDLFRSSDNSKHIETAQTPKYVIPLENRINDSFTSNVTAETATNHGIPLENPNDSFASDITAGIATNRTFIV</sequence>
<name>A0A1E3QXY2_9ASCO</name>
<evidence type="ECO:0000313" key="1">
    <source>
        <dbReference type="EMBL" id="ODQ81917.1"/>
    </source>
</evidence>
<accession>A0A1E3QXY2</accession>
<organism evidence="1 2">
    <name type="scientific">Babjeviella inositovora NRRL Y-12698</name>
    <dbReference type="NCBI Taxonomy" id="984486"/>
    <lineage>
        <taxon>Eukaryota</taxon>
        <taxon>Fungi</taxon>
        <taxon>Dikarya</taxon>
        <taxon>Ascomycota</taxon>
        <taxon>Saccharomycotina</taxon>
        <taxon>Pichiomycetes</taxon>
        <taxon>Serinales incertae sedis</taxon>
        <taxon>Babjeviella</taxon>
    </lineage>
</organism>